<accession>A0ABT3Z8N0</accession>
<sequence>MQIIGNAFGGQQEGVRFCTGLATIASLAPNGIKTGAVFSFPN</sequence>
<dbReference type="Proteomes" id="UP001073227">
    <property type="component" value="Unassembled WGS sequence"/>
</dbReference>
<proteinExistence type="predicted"/>
<keyword evidence="2" id="KW-1185">Reference proteome</keyword>
<dbReference type="RefSeq" id="WP_267653702.1">
    <property type="nucleotide sequence ID" value="NZ_JAOVZR010000001.1"/>
</dbReference>
<evidence type="ECO:0000313" key="1">
    <source>
        <dbReference type="EMBL" id="MCY0148118.1"/>
    </source>
</evidence>
<name>A0ABT3Z8N0_9HYPH</name>
<gene>
    <name evidence="1" type="ORF">OEG84_10445</name>
</gene>
<protein>
    <submittedName>
        <fullName evidence="1">Uncharacterized protein</fullName>
    </submittedName>
</protein>
<comment type="caution">
    <text evidence="1">The sequence shown here is derived from an EMBL/GenBank/DDBJ whole genome shotgun (WGS) entry which is preliminary data.</text>
</comment>
<dbReference type="EMBL" id="JAOVZR010000001">
    <property type="protein sequence ID" value="MCY0148118.1"/>
    <property type="molecule type" value="Genomic_DNA"/>
</dbReference>
<reference evidence="1" key="1">
    <citation type="submission" date="2022-10" db="EMBL/GenBank/DDBJ databases">
        <title>Hoeflea sp. G2-23, isolated from marine algae.</title>
        <authorList>
            <person name="Kristyanto S."/>
            <person name="Kim J.M."/>
            <person name="Jeon C.O."/>
        </authorList>
    </citation>
    <scope>NUCLEOTIDE SEQUENCE</scope>
    <source>
        <strain evidence="1">G2-23</strain>
    </source>
</reference>
<evidence type="ECO:0000313" key="2">
    <source>
        <dbReference type="Proteomes" id="UP001073227"/>
    </source>
</evidence>
<organism evidence="1 2">
    <name type="scientific">Hoeflea algicola</name>
    <dbReference type="NCBI Taxonomy" id="2983763"/>
    <lineage>
        <taxon>Bacteria</taxon>
        <taxon>Pseudomonadati</taxon>
        <taxon>Pseudomonadota</taxon>
        <taxon>Alphaproteobacteria</taxon>
        <taxon>Hyphomicrobiales</taxon>
        <taxon>Rhizobiaceae</taxon>
        <taxon>Hoeflea</taxon>
    </lineage>
</organism>